<dbReference type="OrthoDB" id="516850at2"/>
<dbReference type="eggNOG" id="COG2203">
    <property type="taxonomic scope" value="Bacteria"/>
</dbReference>
<dbReference type="AlphaFoldDB" id="K9UJC8"/>
<protein>
    <submittedName>
        <fullName evidence="2">GAF domain-containing protein</fullName>
    </submittedName>
</protein>
<dbReference type="EMBL" id="CP003600">
    <property type="protein sequence ID" value="AFY94566.1"/>
    <property type="molecule type" value="Genomic_DNA"/>
</dbReference>
<evidence type="ECO:0000259" key="1">
    <source>
        <dbReference type="PROSITE" id="PS50046"/>
    </source>
</evidence>
<name>K9UJC8_CHAP6</name>
<dbReference type="HOGENOM" id="CLU_110622_0_0_3"/>
<dbReference type="Proteomes" id="UP000010366">
    <property type="component" value="Chromosome"/>
</dbReference>
<accession>K9UJC8</accession>
<dbReference type="PROSITE" id="PS50046">
    <property type="entry name" value="PHYTOCHROME_2"/>
    <property type="match status" value="1"/>
</dbReference>
<dbReference type="Gene3D" id="3.30.450.40">
    <property type="match status" value="1"/>
</dbReference>
<dbReference type="SUPFAM" id="SSF55781">
    <property type="entry name" value="GAF domain-like"/>
    <property type="match status" value="1"/>
</dbReference>
<dbReference type="RefSeq" id="WP_015160692.1">
    <property type="nucleotide sequence ID" value="NC_019697.1"/>
</dbReference>
<organism evidence="2 3">
    <name type="scientific">Chamaesiphon minutus (strain ATCC 27169 / PCC 6605)</name>
    <dbReference type="NCBI Taxonomy" id="1173020"/>
    <lineage>
        <taxon>Bacteria</taxon>
        <taxon>Bacillati</taxon>
        <taxon>Cyanobacteriota</taxon>
        <taxon>Cyanophyceae</taxon>
        <taxon>Gomontiellales</taxon>
        <taxon>Chamaesiphonaceae</taxon>
        <taxon>Chamaesiphon</taxon>
    </lineage>
</organism>
<feature type="domain" description="Phytochrome chromophore attachment site" evidence="1">
    <location>
        <begin position="17"/>
        <end position="134"/>
    </location>
</feature>
<dbReference type="InterPro" id="IPR016132">
    <property type="entry name" value="Phyto_chromo_attachment"/>
</dbReference>
<evidence type="ECO:0000313" key="2">
    <source>
        <dbReference type="EMBL" id="AFY94566.1"/>
    </source>
</evidence>
<dbReference type="InterPro" id="IPR003018">
    <property type="entry name" value="GAF"/>
</dbReference>
<dbReference type="SMART" id="SM00065">
    <property type="entry name" value="GAF"/>
    <property type="match status" value="1"/>
</dbReference>
<keyword evidence="3" id="KW-1185">Reference proteome</keyword>
<sequence>MKSSVALTFDRLRLYLAEDDLTQAILDELRQTLTVDRVVLYSFNSERIGQVTFESLSDRKLSILISSGADECFNSEYSQLYENGRIRAIADIESEPIESCHRDFLRELQVKANLVVPILSDLKLWGLLVAHHCQSTFDWSANDILAMQATASNLSIVGDRLDS</sequence>
<proteinExistence type="predicted"/>
<dbReference type="STRING" id="1173020.Cha6605_3579"/>
<gene>
    <name evidence="2" type="ORF">Cha6605_3579</name>
</gene>
<evidence type="ECO:0000313" key="3">
    <source>
        <dbReference type="Proteomes" id="UP000010366"/>
    </source>
</evidence>
<dbReference type="Pfam" id="PF01590">
    <property type="entry name" value="GAF"/>
    <property type="match status" value="1"/>
</dbReference>
<dbReference type="InterPro" id="IPR029016">
    <property type="entry name" value="GAF-like_dom_sf"/>
</dbReference>
<dbReference type="KEGG" id="cmp:Cha6605_3579"/>
<reference evidence="2 3" key="1">
    <citation type="submission" date="2012-05" db="EMBL/GenBank/DDBJ databases">
        <title>Finished chromosome of genome of Chamaesiphon sp. PCC 6605.</title>
        <authorList>
            <consortium name="US DOE Joint Genome Institute"/>
            <person name="Gugger M."/>
            <person name="Coursin T."/>
            <person name="Rippka R."/>
            <person name="Tandeau De Marsac N."/>
            <person name="Huntemann M."/>
            <person name="Wei C.-L."/>
            <person name="Han J."/>
            <person name="Detter J.C."/>
            <person name="Han C."/>
            <person name="Tapia R."/>
            <person name="Chen A."/>
            <person name="Kyrpides N."/>
            <person name="Mavromatis K."/>
            <person name="Markowitz V."/>
            <person name="Szeto E."/>
            <person name="Ivanova N."/>
            <person name="Pagani I."/>
            <person name="Pati A."/>
            <person name="Goodwin L."/>
            <person name="Nordberg H.P."/>
            <person name="Cantor M.N."/>
            <person name="Hua S.X."/>
            <person name="Woyke T."/>
            <person name="Kerfeld C.A."/>
        </authorList>
    </citation>
    <scope>NUCLEOTIDE SEQUENCE [LARGE SCALE GENOMIC DNA]</scope>
    <source>
        <strain evidence="3">ATCC 27169 / PCC 6605</strain>
    </source>
</reference>